<dbReference type="PANTHER" id="PTHR19237">
    <property type="entry name" value="NUCLEOBINDIN"/>
    <property type="match status" value="1"/>
</dbReference>
<dbReference type="InterPro" id="IPR011992">
    <property type="entry name" value="EF-hand-dom_pair"/>
</dbReference>
<dbReference type="EMBL" id="JH795861">
    <property type="protein sequence ID" value="EJU02797.1"/>
    <property type="molecule type" value="Genomic_DNA"/>
</dbReference>
<dbReference type="Proteomes" id="UP000030653">
    <property type="component" value="Unassembled WGS sequence"/>
</dbReference>
<name>M5GA35_DACPD</name>
<accession>M5GA35</accession>
<feature type="compositionally biased region" description="Basic and acidic residues" evidence="3">
    <location>
        <begin position="242"/>
        <end position="293"/>
    </location>
</feature>
<keyword evidence="7" id="KW-1185">Reference proteome</keyword>
<evidence type="ECO:0000259" key="5">
    <source>
        <dbReference type="PROSITE" id="PS50222"/>
    </source>
</evidence>
<evidence type="ECO:0000256" key="4">
    <source>
        <dbReference type="SAM" id="SignalP"/>
    </source>
</evidence>
<dbReference type="InterPro" id="IPR018247">
    <property type="entry name" value="EF_Hand_1_Ca_BS"/>
</dbReference>
<organism evidence="6 7">
    <name type="scientific">Dacryopinax primogenitus (strain DJM 731)</name>
    <name type="common">Brown rot fungus</name>
    <dbReference type="NCBI Taxonomy" id="1858805"/>
    <lineage>
        <taxon>Eukaryota</taxon>
        <taxon>Fungi</taxon>
        <taxon>Dikarya</taxon>
        <taxon>Basidiomycota</taxon>
        <taxon>Agaricomycotina</taxon>
        <taxon>Dacrymycetes</taxon>
        <taxon>Dacrymycetales</taxon>
        <taxon>Dacrymycetaceae</taxon>
        <taxon>Dacryopinax</taxon>
    </lineage>
</organism>
<dbReference type="GeneID" id="63687597"/>
<evidence type="ECO:0000313" key="7">
    <source>
        <dbReference type="Proteomes" id="UP000030653"/>
    </source>
</evidence>
<feature type="compositionally biased region" description="Low complexity" evidence="3">
    <location>
        <begin position="214"/>
        <end position="241"/>
    </location>
</feature>
<dbReference type="RefSeq" id="XP_040629691.1">
    <property type="nucleotide sequence ID" value="XM_040772535.1"/>
</dbReference>
<dbReference type="PROSITE" id="PS50222">
    <property type="entry name" value="EF_HAND_2"/>
    <property type="match status" value="1"/>
</dbReference>
<reference evidence="6 7" key="1">
    <citation type="journal article" date="2012" name="Science">
        <title>The Paleozoic origin of enzymatic lignin decomposition reconstructed from 31 fungal genomes.</title>
        <authorList>
            <person name="Floudas D."/>
            <person name="Binder M."/>
            <person name="Riley R."/>
            <person name="Barry K."/>
            <person name="Blanchette R.A."/>
            <person name="Henrissat B."/>
            <person name="Martinez A.T."/>
            <person name="Otillar R."/>
            <person name="Spatafora J.W."/>
            <person name="Yadav J.S."/>
            <person name="Aerts A."/>
            <person name="Benoit I."/>
            <person name="Boyd A."/>
            <person name="Carlson A."/>
            <person name="Copeland A."/>
            <person name="Coutinho P.M."/>
            <person name="de Vries R.P."/>
            <person name="Ferreira P."/>
            <person name="Findley K."/>
            <person name="Foster B."/>
            <person name="Gaskell J."/>
            <person name="Glotzer D."/>
            <person name="Gorecki P."/>
            <person name="Heitman J."/>
            <person name="Hesse C."/>
            <person name="Hori C."/>
            <person name="Igarashi K."/>
            <person name="Jurgens J.A."/>
            <person name="Kallen N."/>
            <person name="Kersten P."/>
            <person name="Kohler A."/>
            <person name="Kuees U."/>
            <person name="Kumar T.K.A."/>
            <person name="Kuo A."/>
            <person name="LaButti K."/>
            <person name="Larrondo L.F."/>
            <person name="Lindquist E."/>
            <person name="Ling A."/>
            <person name="Lombard V."/>
            <person name="Lucas S."/>
            <person name="Lundell T."/>
            <person name="Martin R."/>
            <person name="McLaughlin D.J."/>
            <person name="Morgenstern I."/>
            <person name="Morin E."/>
            <person name="Murat C."/>
            <person name="Nagy L.G."/>
            <person name="Nolan M."/>
            <person name="Ohm R.A."/>
            <person name="Patyshakuliyeva A."/>
            <person name="Rokas A."/>
            <person name="Ruiz-Duenas F.J."/>
            <person name="Sabat G."/>
            <person name="Salamov A."/>
            <person name="Samejima M."/>
            <person name="Schmutz J."/>
            <person name="Slot J.C."/>
            <person name="St John F."/>
            <person name="Stenlid J."/>
            <person name="Sun H."/>
            <person name="Sun S."/>
            <person name="Syed K."/>
            <person name="Tsang A."/>
            <person name="Wiebenga A."/>
            <person name="Young D."/>
            <person name="Pisabarro A."/>
            <person name="Eastwood D.C."/>
            <person name="Martin F."/>
            <person name="Cullen D."/>
            <person name="Grigoriev I.V."/>
            <person name="Hibbett D.S."/>
        </authorList>
    </citation>
    <scope>NUCLEOTIDE SEQUENCE [LARGE SCALE GENOMIC DNA]</scope>
    <source>
        <strain evidence="6 7">DJM-731 SS1</strain>
    </source>
</reference>
<protein>
    <recommendedName>
        <fullName evidence="5">EF-hand domain-containing protein</fullName>
    </recommendedName>
</protein>
<feature type="region of interest" description="Disordered" evidence="3">
    <location>
        <begin position="196"/>
        <end position="294"/>
    </location>
</feature>
<dbReference type="GO" id="GO:0005509">
    <property type="term" value="F:calcium ion binding"/>
    <property type="evidence" value="ECO:0007669"/>
    <property type="project" value="InterPro"/>
</dbReference>
<dbReference type="InterPro" id="IPR040250">
    <property type="entry name" value="Nucleobindin"/>
</dbReference>
<evidence type="ECO:0000256" key="3">
    <source>
        <dbReference type="SAM" id="MobiDB-lite"/>
    </source>
</evidence>
<dbReference type="InterPro" id="IPR002048">
    <property type="entry name" value="EF_hand_dom"/>
</dbReference>
<feature type="signal peptide" evidence="4">
    <location>
        <begin position="1"/>
        <end position="18"/>
    </location>
</feature>
<dbReference type="GO" id="GO:0070062">
    <property type="term" value="C:extracellular exosome"/>
    <property type="evidence" value="ECO:0007669"/>
    <property type="project" value="TreeGrafter"/>
</dbReference>
<evidence type="ECO:0000256" key="1">
    <source>
        <dbReference type="ARBA" id="ARBA00022729"/>
    </source>
</evidence>
<dbReference type="PANTHER" id="PTHR19237:SF20">
    <property type="entry name" value="NUCLEOBINDIN 1"/>
    <property type="match status" value="1"/>
</dbReference>
<dbReference type="Pfam" id="PF13499">
    <property type="entry name" value="EF-hand_7"/>
    <property type="match status" value="1"/>
</dbReference>
<dbReference type="SUPFAM" id="SSF47473">
    <property type="entry name" value="EF-hand"/>
    <property type="match status" value="1"/>
</dbReference>
<dbReference type="HOGENOM" id="CLU_060583_0_0_1"/>
<dbReference type="AlphaFoldDB" id="M5GA35"/>
<feature type="domain" description="EF-hand" evidence="5">
    <location>
        <begin position="97"/>
        <end position="132"/>
    </location>
</feature>
<proteinExistence type="predicted"/>
<gene>
    <name evidence="6" type="ORF">DACRYDRAFT_21753</name>
</gene>
<dbReference type="PROSITE" id="PS00018">
    <property type="entry name" value="EF_HAND_1"/>
    <property type="match status" value="1"/>
</dbReference>
<sequence>MKASACVVLLAAVLGASAHGDHGEEGQEEPGHDNYAARHMAKEHHIDDFDMESFFHLHDLDRNLFLTVDEIAAIYGVHHEISKKHESSVSEDAHSEKAKEIVNSVLTAMDKDQDGQISLKEFVEAGPAGLPDFAKLGADGHHYDSESEYFLHHEEIYHSTPETQTDESYNHLEDIEHFTNHEAIEIEEQNRERKFQGLPPLDAHGNPPPEELAQAHTQAEADAAEPLAQPGEGQQVLQGLGEEAKKPRFDRGRKEEDVHDKFSGAADEASKKEQWGEGEEGFKRPRTPADKLRRNLPYKYKFRRSWSDF</sequence>
<feature type="non-terminal residue" evidence="6">
    <location>
        <position position="309"/>
    </location>
</feature>
<evidence type="ECO:0000313" key="6">
    <source>
        <dbReference type="EMBL" id="EJU02797.1"/>
    </source>
</evidence>
<dbReference type="OrthoDB" id="289247at2759"/>
<keyword evidence="2" id="KW-0106">Calcium</keyword>
<keyword evidence="1 4" id="KW-0732">Signal</keyword>
<dbReference type="OMA" id="MATEHHI"/>
<dbReference type="STRING" id="1858805.M5GA35"/>
<feature type="chain" id="PRO_5004067562" description="EF-hand domain-containing protein" evidence="4">
    <location>
        <begin position="19"/>
        <end position="309"/>
    </location>
</feature>
<dbReference type="Gene3D" id="1.10.238.10">
    <property type="entry name" value="EF-hand"/>
    <property type="match status" value="1"/>
</dbReference>
<evidence type="ECO:0000256" key="2">
    <source>
        <dbReference type="ARBA" id="ARBA00022837"/>
    </source>
</evidence>
<dbReference type="GO" id="GO:0005793">
    <property type="term" value="C:endoplasmic reticulum-Golgi intermediate compartment"/>
    <property type="evidence" value="ECO:0007669"/>
    <property type="project" value="TreeGrafter"/>
</dbReference>